<dbReference type="CDD" id="cd00293">
    <property type="entry name" value="USP-like"/>
    <property type="match status" value="1"/>
</dbReference>
<dbReference type="SUPFAM" id="SSF52402">
    <property type="entry name" value="Adenine nucleotide alpha hydrolases-like"/>
    <property type="match status" value="1"/>
</dbReference>
<dbReference type="InterPro" id="IPR006015">
    <property type="entry name" value="Universal_stress_UspA"/>
</dbReference>
<name>G0LJW0_HALWC</name>
<protein>
    <submittedName>
        <fullName evidence="3">UspA domain protein</fullName>
    </submittedName>
</protein>
<dbReference type="PANTHER" id="PTHR46268:SF6">
    <property type="entry name" value="UNIVERSAL STRESS PROTEIN UP12"/>
    <property type="match status" value="1"/>
</dbReference>
<dbReference type="PANTHER" id="PTHR46268">
    <property type="entry name" value="STRESS RESPONSE PROTEIN NHAX"/>
    <property type="match status" value="1"/>
</dbReference>
<dbReference type="InterPro" id="IPR014729">
    <property type="entry name" value="Rossmann-like_a/b/a_fold"/>
</dbReference>
<dbReference type="EMBL" id="FR746099">
    <property type="protein sequence ID" value="CCC39386.1"/>
    <property type="molecule type" value="Genomic_DNA"/>
</dbReference>
<comment type="similarity">
    <text evidence="1">Belongs to the universal stress protein A family.</text>
</comment>
<dbReference type="Proteomes" id="UP000007954">
    <property type="component" value="Chromosome"/>
</dbReference>
<dbReference type="KEGG" id="hwc:Hqrw_1435"/>
<dbReference type="PRINTS" id="PR01438">
    <property type="entry name" value="UNVRSLSTRESS"/>
</dbReference>
<accession>G0LJW0</accession>
<evidence type="ECO:0000259" key="2">
    <source>
        <dbReference type="Pfam" id="PF00582"/>
    </source>
</evidence>
<dbReference type="AlphaFoldDB" id="G0LJW0"/>
<dbReference type="InterPro" id="IPR006016">
    <property type="entry name" value="UspA"/>
</dbReference>
<dbReference type="Gene3D" id="3.40.50.620">
    <property type="entry name" value="HUPs"/>
    <property type="match status" value="1"/>
</dbReference>
<evidence type="ECO:0000313" key="3">
    <source>
        <dbReference type="EMBL" id="CCC39386.1"/>
    </source>
</evidence>
<evidence type="ECO:0000256" key="1">
    <source>
        <dbReference type="ARBA" id="ARBA00008791"/>
    </source>
</evidence>
<reference evidence="3 4" key="1">
    <citation type="journal article" date="2011" name="PLoS ONE">
        <title>Haloquadratum walsbyi: limited diversity in a global pond.</title>
        <authorList>
            <person name="Dyall-Smith M."/>
            <person name="Pfeiffer F."/>
            <person name="Klee K."/>
            <person name="Palm P."/>
            <person name="Gross K."/>
            <person name="Schuster S.C."/>
            <person name="Rampp M."/>
            <person name="Oesterhelt D."/>
        </authorList>
    </citation>
    <scope>NUCLEOTIDE SEQUENCE [LARGE SCALE GENOMIC DNA]</scope>
    <source>
        <strain evidence="4">DSM 16854 / JCM 12705 / C23</strain>
    </source>
</reference>
<organism evidence="3 4">
    <name type="scientific">Haloquadratum walsbyi (strain DSM 16854 / JCM 12705 / C23)</name>
    <dbReference type="NCBI Taxonomy" id="768065"/>
    <lineage>
        <taxon>Archaea</taxon>
        <taxon>Methanobacteriati</taxon>
        <taxon>Methanobacteriota</taxon>
        <taxon>Stenosarchaea group</taxon>
        <taxon>Halobacteria</taxon>
        <taxon>Halobacteriales</taxon>
        <taxon>Haloferacaceae</taxon>
        <taxon>Haloquadratum</taxon>
    </lineage>
</organism>
<dbReference type="HOGENOM" id="CLU_049301_16_2_2"/>
<evidence type="ECO:0000313" key="4">
    <source>
        <dbReference type="Proteomes" id="UP000007954"/>
    </source>
</evidence>
<sequence length="153" mass="15933">MMNYLVAVDGSESSMDAIEHAVDLITQTGGSLLIVHAVEARVLVDDAESVGAAPTNTEVGDRIYTEDITDAEARGKSVLADAEETIEVGDDVDIETTLLYGDPVECISSHATEIAVDGIIVGHRSLSGRVEGLVGSVAKGLVERASVPVTVVK</sequence>
<dbReference type="Pfam" id="PF00582">
    <property type="entry name" value="Usp"/>
    <property type="match status" value="1"/>
</dbReference>
<gene>
    <name evidence="3" type="ordered locus">Hqrw_1435</name>
</gene>
<feature type="domain" description="UspA" evidence="2">
    <location>
        <begin position="4"/>
        <end position="153"/>
    </location>
</feature>
<proteinExistence type="inferred from homology"/>